<comment type="domain">
    <text evidence="16">Members of this family may change from a globular, soluble state to a state where the N-terminal domain is inserted into the membrane and functions as chloride channel. A conformation change of the N-terminal domain is thought to expose hydrophobic surfaces that trigger membrane insertion.</text>
</comment>
<feature type="compositionally biased region" description="Low complexity" evidence="17">
    <location>
        <begin position="293"/>
        <end position="308"/>
    </location>
</feature>
<evidence type="ECO:0000313" key="20">
    <source>
        <dbReference type="RefSeq" id="XP_008700087.2"/>
    </source>
</evidence>
<dbReference type="Gene3D" id="1.20.1050.10">
    <property type="match status" value="1"/>
</dbReference>
<evidence type="ECO:0000256" key="6">
    <source>
        <dbReference type="ARBA" id="ARBA00022692"/>
    </source>
</evidence>
<dbReference type="FunFam" id="3.40.30.10:FF:000021">
    <property type="entry name" value="Chloride intracellular channel 4"/>
    <property type="match status" value="1"/>
</dbReference>
<dbReference type="SFLD" id="SFLDS00019">
    <property type="entry name" value="Glutathione_Transferase_(cytos"/>
    <property type="match status" value="1"/>
</dbReference>
<dbReference type="GO" id="GO:0005254">
    <property type="term" value="F:chloride channel activity"/>
    <property type="evidence" value="ECO:0007669"/>
    <property type="project" value="UniProtKB-KW"/>
</dbReference>
<evidence type="ECO:0000313" key="19">
    <source>
        <dbReference type="Proteomes" id="UP000261680"/>
    </source>
</evidence>
<evidence type="ECO:0000256" key="7">
    <source>
        <dbReference type="ARBA" id="ARBA00022882"/>
    </source>
</evidence>
<evidence type="ECO:0000256" key="3">
    <source>
        <dbReference type="ARBA" id="ARBA00022448"/>
    </source>
</evidence>
<feature type="compositionally biased region" description="Pro residues" evidence="17">
    <location>
        <begin position="11"/>
        <end position="25"/>
    </location>
</feature>
<dbReference type="CTD" id="54102"/>
<feature type="region of interest" description="Disordered" evidence="17">
    <location>
        <begin position="1"/>
        <end position="349"/>
    </location>
</feature>
<feature type="compositionally biased region" description="Low complexity" evidence="17">
    <location>
        <begin position="173"/>
        <end position="187"/>
    </location>
</feature>
<reference evidence="20" key="1">
    <citation type="submission" date="2025-08" db="UniProtKB">
        <authorList>
            <consortium name="RefSeq"/>
        </authorList>
    </citation>
    <scope>IDENTIFICATION</scope>
    <source>
        <tissue evidence="20">Whole blood</tissue>
    </source>
</reference>
<dbReference type="GO" id="GO:0005737">
    <property type="term" value="C:cytoplasm"/>
    <property type="evidence" value="ECO:0007669"/>
    <property type="project" value="UniProtKB-SubCell"/>
</dbReference>
<dbReference type="KEGG" id="umr:103673133"/>
<dbReference type="CDD" id="cd03061">
    <property type="entry name" value="GST_N_CLIC"/>
    <property type="match status" value="1"/>
</dbReference>
<keyword evidence="6" id="KW-0812">Transmembrane</keyword>
<keyword evidence="11" id="KW-0472">Membrane</keyword>
<dbReference type="PROSITE" id="PS50405">
    <property type="entry name" value="GST_CTER"/>
    <property type="match status" value="1"/>
</dbReference>
<evidence type="ECO:0000256" key="2">
    <source>
        <dbReference type="ARBA" id="ARBA00007655"/>
    </source>
</evidence>
<evidence type="ECO:0000256" key="16">
    <source>
        <dbReference type="RuleBase" id="RU362009"/>
    </source>
</evidence>
<evidence type="ECO:0000256" key="11">
    <source>
        <dbReference type="ARBA" id="ARBA00023136"/>
    </source>
</evidence>
<feature type="compositionally biased region" description="Basic and acidic residues" evidence="17">
    <location>
        <begin position="262"/>
        <end position="276"/>
    </location>
</feature>
<dbReference type="SUPFAM" id="SSF47616">
    <property type="entry name" value="GST C-terminal domain-like"/>
    <property type="match status" value="1"/>
</dbReference>
<keyword evidence="19" id="KW-1185">Reference proteome</keyword>
<keyword evidence="4" id="KW-1003">Cell membrane</keyword>
<evidence type="ECO:0000256" key="4">
    <source>
        <dbReference type="ARBA" id="ARBA00022475"/>
    </source>
</evidence>
<dbReference type="Gene3D" id="3.40.30.10">
    <property type="entry name" value="Glutaredoxin"/>
    <property type="match status" value="1"/>
</dbReference>
<dbReference type="InterPro" id="IPR053823">
    <property type="entry name" value="CLIC_N"/>
</dbReference>
<keyword evidence="7 16" id="KW-0851">Voltage-gated channel</keyword>
<evidence type="ECO:0000259" key="18">
    <source>
        <dbReference type="PROSITE" id="PS50405"/>
    </source>
</evidence>
<dbReference type="InterPro" id="IPR036282">
    <property type="entry name" value="Glutathione-S-Trfase_C_sf"/>
</dbReference>
<keyword evidence="14 16" id="KW-0407">Ion channel</keyword>
<evidence type="ECO:0000256" key="12">
    <source>
        <dbReference type="ARBA" id="ARBA00023173"/>
    </source>
</evidence>
<dbReference type="FunFam" id="1.20.1050.10:FF:000001">
    <property type="entry name" value="Chloride intracellular channel 2"/>
    <property type="match status" value="1"/>
</dbReference>
<keyword evidence="3 16" id="KW-0813">Transport</keyword>
<dbReference type="GO" id="GO:0031749">
    <property type="term" value="F:D2 dopamine receptor binding"/>
    <property type="evidence" value="ECO:0007669"/>
    <property type="project" value="TreeGrafter"/>
</dbReference>
<dbReference type="GeneID" id="103673133"/>
<dbReference type="NCBIfam" id="TIGR00862">
    <property type="entry name" value="O-ClC"/>
    <property type="match status" value="1"/>
</dbReference>
<feature type="compositionally biased region" description="Low complexity" evidence="17">
    <location>
        <begin position="1"/>
        <end position="10"/>
    </location>
</feature>
<dbReference type="InterPro" id="IPR002946">
    <property type="entry name" value="CLIC"/>
</dbReference>
<dbReference type="GO" id="GO:0034707">
    <property type="term" value="C:chloride channel complex"/>
    <property type="evidence" value="ECO:0007669"/>
    <property type="project" value="UniProtKB-KW"/>
</dbReference>
<dbReference type="PANTHER" id="PTHR45476:SF1">
    <property type="entry name" value="CHLORIDE INTRACELLULAR CHANNEL PROTEIN 6"/>
    <property type="match status" value="1"/>
</dbReference>
<dbReference type="PANTHER" id="PTHR45476">
    <property type="entry name" value="CHLORIDE INTRACELLULAR CHANNEL PROTEIN 6-RELATED"/>
    <property type="match status" value="1"/>
</dbReference>
<dbReference type="GO" id="GO:0031750">
    <property type="term" value="F:D3 dopamine receptor binding"/>
    <property type="evidence" value="ECO:0007669"/>
    <property type="project" value="TreeGrafter"/>
</dbReference>
<dbReference type="GO" id="GO:0016491">
    <property type="term" value="F:oxidoreductase activity"/>
    <property type="evidence" value="ECO:0007669"/>
    <property type="project" value="UniProtKB-KW"/>
</dbReference>
<dbReference type="SUPFAM" id="SSF52833">
    <property type="entry name" value="Thioredoxin-like"/>
    <property type="match status" value="1"/>
</dbReference>
<evidence type="ECO:0000256" key="1">
    <source>
        <dbReference type="ARBA" id="ARBA00004162"/>
    </source>
</evidence>
<keyword evidence="13 16" id="KW-0868">Chloride</keyword>
<keyword evidence="5 16" id="KW-0963">Cytoplasm</keyword>
<evidence type="ECO:0000256" key="17">
    <source>
        <dbReference type="SAM" id="MobiDB-lite"/>
    </source>
</evidence>
<dbReference type="GO" id="GO:0031751">
    <property type="term" value="F:D4 dopamine receptor binding"/>
    <property type="evidence" value="ECO:0007669"/>
    <property type="project" value="TreeGrafter"/>
</dbReference>
<keyword evidence="10 16" id="KW-0406">Ion transport</keyword>
<feature type="compositionally biased region" description="Low complexity" evidence="17">
    <location>
        <begin position="87"/>
        <end position="113"/>
    </location>
</feature>
<feature type="compositionally biased region" description="Basic and acidic residues" evidence="17">
    <location>
        <begin position="328"/>
        <end position="338"/>
    </location>
</feature>
<dbReference type="Pfam" id="PF22441">
    <property type="entry name" value="CLIC-like_N"/>
    <property type="match status" value="1"/>
</dbReference>
<feature type="compositionally biased region" description="Basic and acidic residues" evidence="17">
    <location>
        <begin position="188"/>
        <end position="198"/>
    </location>
</feature>
<dbReference type="InterPro" id="IPR036249">
    <property type="entry name" value="Thioredoxin-like_sf"/>
</dbReference>
<gene>
    <name evidence="20" type="primary">CLIC6</name>
</gene>
<name>A0A384CZ33_URSMA</name>
<keyword evidence="9" id="KW-0560">Oxidoreductase</keyword>
<dbReference type="Proteomes" id="UP000261680">
    <property type="component" value="Unplaced"/>
</dbReference>
<feature type="compositionally biased region" description="Low complexity" evidence="17">
    <location>
        <begin position="57"/>
        <end position="69"/>
    </location>
</feature>
<comment type="subcellular location">
    <subcellularLocation>
        <location evidence="1">Cell membrane</location>
        <topology evidence="1">Single-pass membrane protein</topology>
    </subcellularLocation>
    <subcellularLocation>
        <location evidence="16">Membrane</location>
        <topology evidence="16">Single-pass membrane protein</topology>
    </subcellularLocation>
    <subcellularLocation>
        <location evidence="16">Cytoplasm</location>
    </subcellularLocation>
</comment>
<dbReference type="InterPro" id="IPR040079">
    <property type="entry name" value="Glutathione_S-Trfase"/>
</dbReference>
<protein>
    <recommendedName>
        <fullName evidence="16">Chloride intracellular channel protein</fullName>
    </recommendedName>
</protein>
<organism evidence="19 20">
    <name type="scientific">Ursus maritimus</name>
    <name type="common">Polar bear</name>
    <name type="synonym">Thalarctos maritimus</name>
    <dbReference type="NCBI Taxonomy" id="29073"/>
    <lineage>
        <taxon>Eukaryota</taxon>
        <taxon>Metazoa</taxon>
        <taxon>Chordata</taxon>
        <taxon>Craniata</taxon>
        <taxon>Vertebrata</taxon>
        <taxon>Euteleostomi</taxon>
        <taxon>Mammalia</taxon>
        <taxon>Eutheria</taxon>
        <taxon>Laurasiatheria</taxon>
        <taxon>Carnivora</taxon>
        <taxon>Caniformia</taxon>
        <taxon>Ursidae</taxon>
        <taxon>Ursus</taxon>
    </lineage>
</organism>
<feature type="compositionally biased region" description="Basic and acidic residues" evidence="17">
    <location>
        <begin position="235"/>
        <end position="251"/>
    </location>
</feature>
<evidence type="ECO:0000256" key="8">
    <source>
        <dbReference type="ARBA" id="ARBA00022989"/>
    </source>
</evidence>
<evidence type="ECO:0000256" key="9">
    <source>
        <dbReference type="ARBA" id="ARBA00023002"/>
    </source>
</evidence>
<proteinExistence type="inferred from homology"/>
<evidence type="ECO:0000256" key="13">
    <source>
        <dbReference type="ARBA" id="ARBA00023214"/>
    </source>
</evidence>
<dbReference type="OrthoDB" id="1935530at2759"/>
<dbReference type="RefSeq" id="XP_008700087.2">
    <property type="nucleotide sequence ID" value="XM_008701865.2"/>
</dbReference>
<accession>A0A384CZ33</accession>
<evidence type="ECO:0000256" key="14">
    <source>
        <dbReference type="ARBA" id="ARBA00023303"/>
    </source>
</evidence>
<sequence>MAEAAELEGAPPGPQGPPESPPPLAEKPGELGAAGREAEREEASQGAAEAPRGEGAGAAATAAVNPAEGADPDGGRAGEPEPGADSGPGAATQGARAAQGEAEAEEGAPGCAEVPQGDEARGAEQVEEVSPDRGAQVEASREVRGEPGEAEAPGAKEKAEQGPMEPGGGPPGAQGASMEAAGPAGEAHGAEGEPRDGADLSPQPQPEATEAAAAEIGGCGPGELAGEPDEAGALRTEKSEEVAPGDARAEAVEDGGQGGPQEELKEAEEERRERGPEGPGEQAAAGGEEEPPDSSAPAEAAAPSGAVEPDAKLGNHLAEEGSVEGGDETARVNCRGEDGEASEDGAPRQEHDITLFVKAGYDGESIGNCPFSQRLFMILWLKGVIFNVTTVDLKRKPADLQNLAPGTNPPFMTFDGEVKTDVNKIEEFLEEKLAPPRYPKLGTQHPESNSAGNDVFAKFSAFIKNTKKDTNEIYEKNLLKALKKLDNYLNSPLPDEIDAYSTEDITVSGRKFLDGDELTLADCNLLPKLHIIKIVAKRYRDFEFPSEMTGIWRYLNNAYARDEFTNTCPADQEIEHAYSDVAKRMK</sequence>
<dbReference type="InterPro" id="IPR010987">
    <property type="entry name" value="Glutathione-S-Trfase_C-like"/>
</dbReference>
<evidence type="ECO:0000256" key="5">
    <source>
        <dbReference type="ARBA" id="ARBA00022490"/>
    </source>
</evidence>
<evidence type="ECO:0000256" key="10">
    <source>
        <dbReference type="ARBA" id="ARBA00023065"/>
    </source>
</evidence>
<keyword evidence="12 16" id="KW-0869">Chloride channel</keyword>
<dbReference type="PRINTS" id="PR01263">
    <property type="entry name" value="INTCLCHANNEL"/>
</dbReference>
<dbReference type="GO" id="GO:0005886">
    <property type="term" value="C:plasma membrane"/>
    <property type="evidence" value="ECO:0007669"/>
    <property type="project" value="UniProtKB-SubCell"/>
</dbReference>
<dbReference type="AlphaFoldDB" id="A0A384CZ33"/>
<keyword evidence="8" id="KW-1133">Transmembrane helix</keyword>
<feature type="compositionally biased region" description="Basic and acidic residues" evidence="17">
    <location>
        <begin position="309"/>
        <end position="319"/>
    </location>
</feature>
<dbReference type="SFLD" id="SFLDG00358">
    <property type="entry name" value="Main_(cytGST)"/>
    <property type="match status" value="1"/>
</dbReference>
<feature type="domain" description="GST C-terminal" evidence="18">
    <location>
        <begin position="415"/>
        <end position="586"/>
    </location>
</feature>
<feature type="compositionally biased region" description="Low complexity" evidence="17">
    <location>
        <begin position="206"/>
        <end position="216"/>
    </location>
</feature>
<comment type="catalytic activity">
    <reaction evidence="15">
        <text>chloride(in) = chloride(out)</text>
        <dbReference type="Rhea" id="RHEA:29823"/>
        <dbReference type="ChEBI" id="CHEBI:17996"/>
    </reaction>
</comment>
<comment type="similarity">
    <text evidence="2 16">Belongs to the chloride channel CLIC family.</text>
</comment>
<evidence type="ECO:0000256" key="15">
    <source>
        <dbReference type="ARBA" id="ARBA00024167"/>
    </source>
</evidence>